<keyword evidence="3" id="KW-0808">Transferase</keyword>
<dbReference type="PANTHER" id="PTHR31435">
    <property type="entry name" value="PROTEIN NATD1"/>
    <property type="match status" value="1"/>
</dbReference>
<dbReference type="InterPro" id="IPR016181">
    <property type="entry name" value="Acyl_CoA_acyltransferase"/>
</dbReference>
<name>A0A147DMK3_9MICO</name>
<dbReference type="AlphaFoldDB" id="A0A147DMK3"/>
<dbReference type="SUPFAM" id="SSF55729">
    <property type="entry name" value="Acyl-CoA N-acyltransferases (Nat)"/>
    <property type="match status" value="1"/>
</dbReference>
<proteinExistence type="predicted"/>
<evidence type="ECO:0000313" key="5">
    <source>
        <dbReference type="Proteomes" id="UP000078335"/>
    </source>
</evidence>
<dbReference type="EMBL" id="LDRB01000003">
    <property type="protein sequence ID" value="KTR43091.1"/>
    <property type="molecule type" value="Genomic_DNA"/>
</dbReference>
<protein>
    <submittedName>
        <fullName evidence="3">Acetyltransferase</fullName>
    </submittedName>
</protein>
<comment type="caution">
    <text evidence="3">The sequence shown here is derived from an EMBL/GenBank/DDBJ whole genome shotgun (WGS) entry which is preliminary data.</text>
</comment>
<dbReference type="STRING" id="465820.NS263_00860"/>
<evidence type="ECO:0000313" key="2">
    <source>
        <dbReference type="EMBL" id="KTR43091.1"/>
    </source>
</evidence>
<dbReference type="Proteomes" id="UP000078335">
    <property type="component" value="Unassembled WGS sequence"/>
</dbReference>
<dbReference type="GO" id="GO:0016740">
    <property type="term" value="F:transferase activity"/>
    <property type="evidence" value="ECO:0007669"/>
    <property type="project" value="UniProtKB-KW"/>
</dbReference>
<dbReference type="PATRIC" id="fig|465820.3.peg.1437"/>
<dbReference type="Proteomes" id="UP000072763">
    <property type="component" value="Unassembled WGS sequence"/>
</dbReference>
<organism evidence="3 4">
    <name type="scientific">Curtobacterium oceanosedimentum</name>
    <dbReference type="NCBI Taxonomy" id="465820"/>
    <lineage>
        <taxon>Bacteria</taxon>
        <taxon>Bacillati</taxon>
        <taxon>Actinomycetota</taxon>
        <taxon>Actinomycetes</taxon>
        <taxon>Micrococcales</taxon>
        <taxon>Microbacteriaceae</taxon>
        <taxon>Curtobacterium</taxon>
    </lineage>
</organism>
<dbReference type="OrthoDB" id="5405911at2"/>
<dbReference type="EMBL" id="LDRC01000088">
    <property type="protein sequence ID" value="KTR49029.1"/>
    <property type="molecule type" value="Genomic_DNA"/>
</dbReference>
<evidence type="ECO:0000313" key="4">
    <source>
        <dbReference type="Proteomes" id="UP000072763"/>
    </source>
</evidence>
<dbReference type="PANTHER" id="PTHR31435:SF10">
    <property type="entry name" value="BSR4717 PROTEIN"/>
    <property type="match status" value="1"/>
</dbReference>
<dbReference type="Pfam" id="PF14542">
    <property type="entry name" value="Acetyltransf_CG"/>
    <property type="match status" value="1"/>
</dbReference>
<dbReference type="Gene3D" id="3.40.630.30">
    <property type="match status" value="1"/>
</dbReference>
<feature type="domain" description="N-acetyltransferase" evidence="1">
    <location>
        <begin position="6"/>
        <end position="93"/>
    </location>
</feature>
<gene>
    <name evidence="2" type="ORF">NS263_00860</name>
    <name evidence="3" type="ORF">NS359_14425</name>
</gene>
<reference evidence="4 5" key="1">
    <citation type="journal article" date="2016" name="Front. Microbiol.">
        <title>Genomic Resource of Rice Seed Associated Bacteria.</title>
        <authorList>
            <person name="Midha S."/>
            <person name="Bansal K."/>
            <person name="Sharma S."/>
            <person name="Kumar N."/>
            <person name="Patil P.P."/>
            <person name="Chaudhry V."/>
            <person name="Patil P.B."/>
        </authorList>
    </citation>
    <scope>NUCLEOTIDE SEQUENCE [LARGE SCALE GENOMIC DNA]</scope>
    <source>
        <strain evidence="2 5">NS263</strain>
        <strain evidence="3 4">NS359</strain>
    </source>
</reference>
<dbReference type="InterPro" id="IPR031165">
    <property type="entry name" value="GNAT_YJDJ"/>
</dbReference>
<dbReference type="CDD" id="cd04301">
    <property type="entry name" value="NAT_SF"/>
    <property type="match status" value="1"/>
</dbReference>
<accession>A0A147DMK3</accession>
<evidence type="ECO:0000313" key="3">
    <source>
        <dbReference type="EMBL" id="KTR49029.1"/>
    </source>
</evidence>
<dbReference type="InterPro" id="IPR045057">
    <property type="entry name" value="Gcn5-rel_NAT"/>
</dbReference>
<dbReference type="RefSeq" id="WP_058727411.1">
    <property type="nucleotide sequence ID" value="NZ_LDRB01000003.1"/>
</dbReference>
<dbReference type="PROSITE" id="PS51729">
    <property type="entry name" value="GNAT_YJDJ"/>
    <property type="match status" value="1"/>
</dbReference>
<sequence>MAHEFRDEADRDRYAMYVDGELVSVLDYRAGDDAVSFPHTYTVPKHRGHGYAAELVAHAVGDVEARTTKRIVPMCWFVGKWFDEHPEKADLLSRGAAD</sequence>
<evidence type="ECO:0000259" key="1">
    <source>
        <dbReference type="PROSITE" id="PS51729"/>
    </source>
</evidence>
<keyword evidence="5" id="KW-1185">Reference proteome</keyword>